<dbReference type="Pfam" id="PF21638">
    <property type="entry name" value="SDA1_C"/>
    <property type="match status" value="1"/>
</dbReference>
<feature type="domain" description="SDA1 middle" evidence="8">
    <location>
        <begin position="531"/>
        <end position="659"/>
    </location>
</feature>
<evidence type="ECO:0000256" key="4">
    <source>
        <dbReference type="ARBA" id="ARBA00022927"/>
    </source>
</evidence>
<comment type="subcellular location">
    <subcellularLocation>
        <location evidence="6">Nucleus</location>
        <location evidence="6">Nucleolus</location>
    </subcellularLocation>
</comment>
<evidence type="ECO:0000259" key="10">
    <source>
        <dbReference type="Pfam" id="PF21638"/>
    </source>
</evidence>
<protein>
    <recommendedName>
        <fullName evidence="6">Protein SDA1</fullName>
    </recommendedName>
</protein>
<evidence type="ECO:0000313" key="11">
    <source>
        <dbReference type="EMBL" id="CEK71589.1"/>
    </source>
</evidence>
<evidence type="ECO:0000259" key="9">
    <source>
        <dbReference type="Pfam" id="PF08158"/>
    </source>
</evidence>
<dbReference type="PANTHER" id="PTHR12730:SF0">
    <property type="entry name" value="PROTEIN SDA1 HOMOLOG"/>
    <property type="match status" value="1"/>
</dbReference>
<feature type="domain" description="SDA1 C-terminal" evidence="10">
    <location>
        <begin position="678"/>
        <end position="722"/>
    </location>
</feature>
<dbReference type="InterPro" id="IPR027312">
    <property type="entry name" value="Sda1"/>
</dbReference>
<sequence length="726" mass="84027">GQQITCFKSLAVWSHRKLYTDKNVRKISRKGYPICFKFTTVTESYKKRLSVIQGRVSETMALLSHLMQTFQLQPSKYDEKLDELISFLSQVSHCYKEEVIDFPEQLSDILKNHSTVLDRTMRMTLVKALIMLRNKELISAAQVLQLFFKLLRCEDRLLRKTIYQYVVADIKSINSKHKNAKLNSALQTFMFSMLQENNAVTVKTALDIMIDLYKRNVWNDDKTVNVITTACFSKITKVMVAAMKFFLGKDELEEKDDSDSDNDEAPKKSAKELVLGHRVGKKTKKRKKKLERALQAVKRHKKKKVGTEAFNFSALHLIYDPQNFCEKLFQQLEKTTERFEVKLLMIDLISRLIGIHKLLLLNFYPFMKRFVQPHQREVTRLLLYIAQGSHEVVPPDAIEEMLMTIANNFIAERNSSEVMAVGLNAVREVCVRCPLAMSNDLLQDLVQYRSHRDKAVMMAARSLVQLFRKSNPELLHRRDRGRPTEAQKELTVMQYGQQNVKSFIPGAEVISEMEQKDVTEKLTQDEWESCSSEEENEDDADSDGEWVDVNHSSDEEMKKDEEHKETPEEVEEKEKLAEFISSTRIMTDDDFKAINVRQIAKDIGPSRSLSSAKKAKKRKLQEAFSQDNNHDLPKLGDIELVHKKKAHDKESRLATVMAGREGREKFAHGPQKMNPFASTTNKEKTKKKVFGMVKHKIRRKKVKRSFKAKQVALRNSLLKRSKNARK</sequence>
<name>A0A0B6ZSG7_9EUPU</name>
<dbReference type="EMBL" id="HACG01024724">
    <property type="protein sequence ID" value="CEK71589.1"/>
    <property type="molecule type" value="Transcribed_RNA"/>
</dbReference>
<dbReference type="AlphaFoldDB" id="A0A0B6ZSG7"/>
<accession>A0A0B6ZSG7</accession>
<evidence type="ECO:0000256" key="6">
    <source>
        <dbReference type="RuleBase" id="RU365057"/>
    </source>
</evidence>
<proteinExistence type="inferred from homology"/>
<keyword evidence="3 6" id="KW-0690">Ribosome biogenesis</keyword>
<dbReference type="InterPro" id="IPR016024">
    <property type="entry name" value="ARM-type_fold"/>
</dbReference>
<dbReference type="Pfam" id="PF05285">
    <property type="entry name" value="SDA1_dom"/>
    <property type="match status" value="1"/>
</dbReference>
<dbReference type="GO" id="GO:0000055">
    <property type="term" value="P:ribosomal large subunit export from nucleus"/>
    <property type="evidence" value="ECO:0007669"/>
    <property type="project" value="UniProtKB-UniRule"/>
</dbReference>
<evidence type="ECO:0000256" key="2">
    <source>
        <dbReference type="ARBA" id="ARBA00022448"/>
    </source>
</evidence>
<evidence type="ECO:0000256" key="3">
    <source>
        <dbReference type="ARBA" id="ARBA00022517"/>
    </source>
</evidence>
<keyword evidence="5 6" id="KW-0539">Nucleus</keyword>
<reference evidence="11" key="1">
    <citation type="submission" date="2014-12" db="EMBL/GenBank/DDBJ databases">
        <title>Insight into the proteome of Arion vulgaris.</title>
        <authorList>
            <person name="Aradska J."/>
            <person name="Bulat T."/>
            <person name="Smidak R."/>
            <person name="Sarate P."/>
            <person name="Gangsoo J."/>
            <person name="Sialana F."/>
            <person name="Bilban M."/>
            <person name="Lubec G."/>
        </authorList>
    </citation>
    <scope>NUCLEOTIDE SEQUENCE</scope>
    <source>
        <tissue evidence="11">Skin</tissue>
    </source>
</reference>
<feature type="region of interest" description="Disordered" evidence="7">
    <location>
        <begin position="607"/>
        <end position="636"/>
    </location>
</feature>
<dbReference type="GO" id="GO:0005730">
    <property type="term" value="C:nucleolus"/>
    <property type="evidence" value="ECO:0007669"/>
    <property type="project" value="UniProtKB-SubCell"/>
</dbReference>
<feature type="non-terminal residue" evidence="11">
    <location>
        <position position="1"/>
    </location>
</feature>
<evidence type="ECO:0000259" key="8">
    <source>
        <dbReference type="Pfam" id="PF05285"/>
    </source>
</evidence>
<feature type="compositionally biased region" description="Acidic residues" evidence="7">
    <location>
        <begin position="525"/>
        <end position="546"/>
    </location>
</feature>
<feature type="compositionally biased region" description="Basic and acidic residues" evidence="7">
    <location>
        <begin position="551"/>
        <end position="574"/>
    </location>
</feature>
<dbReference type="GO" id="GO:0015031">
    <property type="term" value="P:protein transport"/>
    <property type="evidence" value="ECO:0007669"/>
    <property type="project" value="UniProtKB-KW"/>
</dbReference>
<gene>
    <name evidence="11" type="primary">ORF79020</name>
</gene>
<feature type="domain" description="SDA1 N-terminal" evidence="9">
    <location>
        <begin position="87"/>
        <end position="452"/>
    </location>
</feature>
<dbReference type="GO" id="GO:0042273">
    <property type="term" value="P:ribosomal large subunit biogenesis"/>
    <property type="evidence" value="ECO:0007669"/>
    <property type="project" value="UniProtKB-UniRule"/>
</dbReference>
<dbReference type="InterPro" id="IPR007949">
    <property type="entry name" value="SDA1_MD"/>
</dbReference>
<evidence type="ECO:0000256" key="5">
    <source>
        <dbReference type="ARBA" id="ARBA00023242"/>
    </source>
</evidence>
<comment type="similarity">
    <text evidence="1 6">Belongs to the SDA1 family.</text>
</comment>
<keyword evidence="4 6" id="KW-0653">Protein transport</keyword>
<dbReference type="InterPro" id="IPR048292">
    <property type="entry name" value="SDA1_C"/>
</dbReference>
<evidence type="ECO:0000256" key="7">
    <source>
        <dbReference type="SAM" id="MobiDB-lite"/>
    </source>
</evidence>
<evidence type="ECO:0000256" key="1">
    <source>
        <dbReference type="ARBA" id="ARBA00005783"/>
    </source>
</evidence>
<feature type="region of interest" description="Disordered" evidence="7">
    <location>
        <begin position="517"/>
        <end position="574"/>
    </location>
</feature>
<dbReference type="InterPro" id="IPR012977">
    <property type="entry name" value="SDA1_N"/>
</dbReference>
<dbReference type="PANTHER" id="PTHR12730">
    <property type="entry name" value="HSDA/SDA1-RELATED"/>
    <property type="match status" value="1"/>
</dbReference>
<keyword evidence="2 6" id="KW-0813">Transport</keyword>
<comment type="function">
    <text evidence="6">Required for 60S pre-ribosomal subunits export to the cytoplasm.</text>
</comment>
<dbReference type="SUPFAM" id="SSF48371">
    <property type="entry name" value="ARM repeat"/>
    <property type="match status" value="1"/>
</dbReference>
<dbReference type="Pfam" id="PF08158">
    <property type="entry name" value="SDA1_HEAT"/>
    <property type="match status" value="1"/>
</dbReference>
<organism evidence="11">
    <name type="scientific">Arion vulgaris</name>
    <dbReference type="NCBI Taxonomy" id="1028688"/>
    <lineage>
        <taxon>Eukaryota</taxon>
        <taxon>Metazoa</taxon>
        <taxon>Spiralia</taxon>
        <taxon>Lophotrochozoa</taxon>
        <taxon>Mollusca</taxon>
        <taxon>Gastropoda</taxon>
        <taxon>Heterobranchia</taxon>
        <taxon>Euthyneura</taxon>
        <taxon>Panpulmonata</taxon>
        <taxon>Eupulmonata</taxon>
        <taxon>Stylommatophora</taxon>
        <taxon>Helicina</taxon>
        <taxon>Arionoidea</taxon>
        <taxon>Arionidae</taxon>
        <taxon>Arion</taxon>
    </lineage>
</organism>